<dbReference type="EMBL" id="FMAE01000007">
    <property type="protein sequence ID" value="SCB42762.1"/>
    <property type="molecule type" value="Genomic_DNA"/>
</dbReference>
<evidence type="ECO:0000313" key="1">
    <source>
        <dbReference type="EMBL" id="SCB42762.1"/>
    </source>
</evidence>
<gene>
    <name evidence="1" type="ORF">GA0061099_1007124</name>
</gene>
<dbReference type="AlphaFoldDB" id="A0A1C3WRS0"/>
<sequence length="80" mass="9161">MQRTATAQHLDHDAVRLEAPSGLERKVFAKHRYIGSMPIFLMIPAHFVDSELMKSVRPLESITSRLTQAKGLRWLSKYPV</sequence>
<name>A0A1C3WRS0_9BRAD</name>
<protein>
    <submittedName>
        <fullName evidence="1">Uncharacterized protein</fullName>
    </submittedName>
</protein>
<reference evidence="1 2" key="1">
    <citation type="submission" date="2016-08" db="EMBL/GenBank/DDBJ databases">
        <authorList>
            <person name="Seilhamer J.J."/>
        </authorList>
    </citation>
    <scope>NUCLEOTIDE SEQUENCE [LARGE SCALE GENOMIC DNA]</scope>
    <source>
        <strain evidence="1 2">CCBAU 10071</strain>
    </source>
</reference>
<dbReference type="Proteomes" id="UP000183174">
    <property type="component" value="Unassembled WGS sequence"/>
</dbReference>
<organism evidence="1 2">
    <name type="scientific">Bradyrhizobium yuanmingense</name>
    <dbReference type="NCBI Taxonomy" id="108015"/>
    <lineage>
        <taxon>Bacteria</taxon>
        <taxon>Pseudomonadati</taxon>
        <taxon>Pseudomonadota</taxon>
        <taxon>Alphaproteobacteria</taxon>
        <taxon>Hyphomicrobiales</taxon>
        <taxon>Nitrobacteraceae</taxon>
        <taxon>Bradyrhizobium</taxon>
    </lineage>
</organism>
<accession>A0A1C3WRS0</accession>
<evidence type="ECO:0000313" key="2">
    <source>
        <dbReference type="Proteomes" id="UP000183174"/>
    </source>
</evidence>
<proteinExistence type="predicted"/>